<dbReference type="InterPro" id="IPR005494">
    <property type="entry name" value="GSPS_pre-ATP-grasp-like_dom"/>
</dbReference>
<accession>A0A1M5SQ61</accession>
<sequence length="448" mass="53032">MDMKRLTDEYIDIIKKDVDKYRDDYEKAIEAVANSTAIYKGEPVPFLYEPIFYTQSDVERFNEIGRILMSITDKVTQKYIESPQYRKKFGYPQLLEELILMDQGYDINVPIGRFDIFYGGNDDFKFCEFNTDGSSAMNEDNTLARILLESKAVKKMREKYDIEYFELIYKWVDESIDIFKKYNNAIARPNVAIVDFKESGTPYEFEEFKKAYIKRGYRAEIVDPRELKYIDGKLYYEDMNIDMIYRRIVTREFIEKSSEISDLIEAYRNGAVCMIGSMKSQIMHNKIIFKILYDEDTLEFLTDEERNFIKKHIPYTEEFKGSRSVYEKVLKHKDDYILKPKDSYGSKGVYAGKDFTYEDWSKKLDEVFGKDYLFQEFFEPYKIKFVVFEDGKLKIKEFGTITGLFLYNEKFAGLYTRIGENSIISGLHGYYTAPNLLQRGRFSLSQKL</sequence>
<keyword evidence="8" id="KW-1185">Reference proteome</keyword>
<dbReference type="SUPFAM" id="SSF56059">
    <property type="entry name" value="Glutathione synthetase ATP-binding domain-like"/>
    <property type="match status" value="1"/>
</dbReference>
<dbReference type="Pfam" id="PF03738">
    <property type="entry name" value="GSP_synth"/>
    <property type="match status" value="1"/>
</dbReference>
<keyword evidence="5" id="KW-0460">Magnesium</keyword>
<evidence type="ECO:0000256" key="5">
    <source>
        <dbReference type="ARBA" id="ARBA00022842"/>
    </source>
</evidence>
<reference evidence="7 8" key="1">
    <citation type="submission" date="2016-11" db="EMBL/GenBank/DDBJ databases">
        <authorList>
            <person name="Jaros S."/>
            <person name="Januszkiewicz K."/>
            <person name="Wedrychowicz H."/>
        </authorList>
    </citation>
    <scope>NUCLEOTIDE SEQUENCE [LARGE SCALE GENOMIC DNA]</scope>
    <source>
        <strain evidence="7 8">DSM 13106</strain>
    </source>
</reference>
<evidence type="ECO:0000256" key="3">
    <source>
        <dbReference type="ARBA" id="ARBA00022741"/>
    </source>
</evidence>
<keyword evidence="3" id="KW-0547">Nucleotide-binding</keyword>
<keyword evidence="1" id="KW-0436">Ligase</keyword>
<evidence type="ECO:0000313" key="8">
    <source>
        <dbReference type="Proteomes" id="UP000184389"/>
    </source>
</evidence>
<keyword evidence="2" id="KW-0479">Metal-binding</keyword>
<protein>
    <submittedName>
        <fullName evidence="7">Glutathionylspermidine synthase preATP-grasp</fullName>
    </submittedName>
</protein>
<evidence type="ECO:0000256" key="1">
    <source>
        <dbReference type="ARBA" id="ARBA00022598"/>
    </source>
</evidence>
<evidence type="ECO:0000259" key="6">
    <source>
        <dbReference type="Pfam" id="PF03738"/>
    </source>
</evidence>
<dbReference type="OrthoDB" id="9771802at2"/>
<keyword evidence="4" id="KW-0067">ATP-binding</keyword>
<evidence type="ECO:0000256" key="4">
    <source>
        <dbReference type="ARBA" id="ARBA00022840"/>
    </source>
</evidence>
<dbReference type="STRING" id="1123281.SAMN02745180_00243"/>
<dbReference type="Proteomes" id="UP000184389">
    <property type="component" value="Unassembled WGS sequence"/>
</dbReference>
<gene>
    <name evidence="7" type="ORF">SAMN02745180_00243</name>
</gene>
<proteinExistence type="predicted"/>
<dbReference type="RefSeq" id="WP_084604083.1">
    <property type="nucleotide sequence ID" value="NZ_FQXR01000002.1"/>
</dbReference>
<evidence type="ECO:0000313" key="7">
    <source>
        <dbReference type="EMBL" id="SHH40669.1"/>
    </source>
</evidence>
<name>A0A1M5SQ61_9FIRM</name>
<organism evidence="7 8">
    <name type="scientific">Sporanaerobacter acetigenes DSM 13106</name>
    <dbReference type="NCBI Taxonomy" id="1123281"/>
    <lineage>
        <taxon>Bacteria</taxon>
        <taxon>Bacillati</taxon>
        <taxon>Bacillota</taxon>
        <taxon>Tissierellia</taxon>
        <taxon>Tissierellales</taxon>
        <taxon>Sporanaerobacteraceae</taxon>
        <taxon>Sporanaerobacter</taxon>
    </lineage>
</organism>
<dbReference type="EMBL" id="FQXR01000002">
    <property type="protein sequence ID" value="SHH40669.1"/>
    <property type="molecule type" value="Genomic_DNA"/>
</dbReference>
<feature type="domain" description="Glutathionylspermidine synthase pre-ATP-grasp-like" evidence="6">
    <location>
        <begin position="53"/>
        <end position="423"/>
    </location>
</feature>
<dbReference type="AlphaFoldDB" id="A0A1M5SQ61"/>
<evidence type="ECO:0000256" key="2">
    <source>
        <dbReference type="ARBA" id="ARBA00022723"/>
    </source>
</evidence>